<sequence>MVDGRHSTRRAVKEGQASLVSKADADAAASPPRIKNAKSRQSRKVSTAAGVSKPTKQNRKVSVVAKRIANASQVDEPPLPTTNVCATWSHGPDGDLSISNWTAIVLENEDTQPEYEPTSAYTGPAAPVREHLSAEEVERIRARVKDELAVDRISPVRHDFTQKQSNSSLVLPKPVHPDPPRPGIAPVSPYLRAIGRTPSPQPPPRPINIPTVPPLSREEIFQPLDAPVPPPNTARQDYTNTDQDDFASLFEEEHVSSRPTTTAAQAHCTAPQPSQPSARPSLALPKLSPQPEISGYAPSILGVSKPHIHSNLPGLGTNIPSPSWNFNSLNSSTGKTEREDSPTDPAFIPTTFGDDNQATEDSAEPEDDRSHIAIDGHSERTSTTPYDHNDTDDTDHHGSLPAAQLSPTIVEDIAASITRPGPEPSGSLRSTEPKSDNDEFRERDEGGSPIIYSPSDEDEMNDDDRTAGPSTSTTTGTTATNTAPPGPRIDPSTLTGLQAVNYEYRQKDEDGNTIIDSDGGNVGENMDFEEAR</sequence>
<feature type="compositionally biased region" description="Basic and acidic residues" evidence="1">
    <location>
        <begin position="387"/>
        <end position="398"/>
    </location>
</feature>
<dbReference type="Proteomes" id="UP001274830">
    <property type="component" value="Unassembled WGS sequence"/>
</dbReference>
<comment type="caution">
    <text evidence="2">The sequence shown here is derived from an EMBL/GenBank/DDBJ whole genome shotgun (WGS) entry which is preliminary data.</text>
</comment>
<feature type="compositionally biased region" description="Basic and acidic residues" evidence="1">
    <location>
        <begin position="431"/>
        <end position="446"/>
    </location>
</feature>
<evidence type="ECO:0000256" key="1">
    <source>
        <dbReference type="SAM" id="MobiDB-lite"/>
    </source>
</evidence>
<accession>A0AAE0WF61</accession>
<feature type="compositionally biased region" description="Acidic residues" evidence="1">
    <location>
        <begin position="357"/>
        <end position="367"/>
    </location>
</feature>
<feature type="compositionally biased region" description="Low complexity" evidence="1">
    <location>
        <begin position="467"/>
        <end position="483"/>
    </location>
</feature>
<evidence type="ECO:0000313" key="2">
    <source>
        <dbReference type="EMBL" id="KAK3669951.1"/>
    </source>
</evidence>
<feature type="region of interest" description="Disordered" evidence="1">
    <location>
        <begin position="163"/>
        <end position="187"/>
    </location>
</feature>
<protein>
    <submittedName>
        <fullName evidence="2">Uncharacterized protein</fullName>
    </submittedName>
</protein>
<feature type="compositionally biased region" description="Low complexity" evidence="1">
    <location>
        <begin position="270"/>
        <end position="285"/>
    </location>
</feature>
<proteinExistence type="predicted"/>
<feature type="compositionally biased region" description="Polar residues" evidence="1">
    <location>
        <begin position="318"/>
        <end position="334"/>
    </location>
</feature>
<evidence type="ECO:0000313" key="3">
    <source>
        <dbReference type="Proteomes" id="UP001274830"/>
    </source>
</evidence>
<name>A0AAE0WF61_9PEZI</name>
<reference evidence="2" key="1">
    <citation type="submission" date="2023-07" db="EMBL/GenBank/DDBJ databases">
        <title>Black Yeasts Isolated from many extreme environments.</title>
        <authorList>
            <person name="Coleine C."/>
            <person name="Stajich J.E."/>
            <person name="Selbmann L."/>
        </authorList>
    </citation>
    <scope>NUCLEOTIDE SEQUENCE</scope>
    <source>
        <strain evidence="2">CCFEE 5485</strain>
    </source>
</reference>
<organism evidence="2 3">
    <name type="scientific">Recurvomyces mirabilis</name>
    <dbReference type="NCBI Taxonomy" id="574656"/>
    <lineage>
        <taxon>Eukaryota</taxon>
        <taxon>Fungi</taxon>
        <taxon>Dikarya</taxon>
        <taxon>Ascomycota</taxon>
        <taxon>Pezizomycotina</taxon>
        <taxon>Dothideomycetes</taxon>
        <taxon>Dothideomycetidae</taxon>
        <taxon>Mycosphaerellales</taxon>
        <taxon>Teratosphaeriaceae</taxon>
        <taxon>Recurvomyces</taxon>
    </lineage>
</organism>
<dbReference type="AlphaFoldDB" id="A0AAE0WF61"/>
<dbReference type="EMBL" id="JAUTXT010000066">
    <property type="protein sequence ID" value="KAK3669951.1"/>
    <property type="molecule type" value="Genomic_DNA"/>
</dbReference>
<feature type="non-terminal residue" evidence="2">
    <location>
        <position position="532"/>
    </location>
</feature>
<gene>
    <name evidence="2" type="ORF">LTR78_010123</name>
</gene>
<keyword evidence="3" id="KW-1185">Reference proteome</keyword>
<feature type="region of interest" description="Disordered" evidence="1">
    <location>
        <begin position="313"/>
        <end position="532"/>
    </location>
</feature>
<feature type="region of interest" description="Disordered" evidence="1">
    <location>
        <begin position="253"/>
        <end position="290"/>
    </location>
</feature>
<feature type="region of interest" description="Disordered" evidence="1">
    <location>
        <begin position="1"/>
        <end position="62"/>
    </location>
</feature>
<feature type="compositionally biased region" description="Basic and acidic residues" evidence="1">
    <location>
        <begin position="368"/>
        <end position="380"/>
    </location>
</feature>